<dbReference type="Pfam" id="PF08664">
    <property type="entry name" value="YcbB"/>
    <property type="match status" value="1"/>
</dbReference>
<dbReference type="InterPro" id="IPR013972">
    <property type="entry name" value="YcbB"/>
</dbReference>
<evidence type="ECO:0000313" key="6">
    <source>
        <dbReference type="EMBL" id="TYP53761.1"/>
    </source>
</evidence>
<proteinExistence type="predicted"/>
<evidence type="ECO:0000256" key="1">
    <source>
        <dbReference type="ARBA" id="ARBA00018672"/>
    </source>
</evidence>
<dbReference type="SMART" id="SM00448">
    <property type="entry name" value="REC"/>
    <property type="match status" value="1"/>
</dbReference>
<evidence type="ECO:0000259" key="5">
    <source>
        <dbReference type="PROSITE" id="PS50110"/>
    </source>
</evidence>
<dbReference type="Pfam" id="PF00072">
    <property type="entry name" value="Response_reg"/>
    <property type="match status" value="1"/>
</dbReference>
<dbReference type="PANTHER" id="PTHR44591:SF3">
    <property type="entry name" value="RESPONSE REGULATORY DOMAIN-CONTAINING PROTEIN"/>
    <property type="match status" value="1"/>
</dbReference>
<evidence type="ECO:0000256" key="3">
    <source>
        <dbReference type="ARBA" id="ARBA00024867"/>
    </source>
</evidence>
<sequence>MDKTFMIIDDDINVRKMLALLIRKNKLGKVLTELDSGKHAVQEILFFNPDIVLIDLLLPALDGIEVINEARSKGYKGKFIMISQVEDEKMVAKAYESGILFFINKPINNIEVVSVIKGVCCNIDLENSLALIKNTVMNCDAENYQIKDIKSDINIETRINKIFSDLGIIGAAGSKELLKVIYTVHKLKLENPNAEYQLQDIYEKVLQEYGDNIEKLNVKSLEQRVRRTIQKALQTLAELGSSDFDNDIFLEYSTLLFDFKQVRQQMRHIEDPNEEPGKINIKKFIEGIIVKLRYSQ</sequence>
<protein>
    <recommendedName>
        <fullName evidence="1">Stage 0 sporulation protein A homolog</fullName>
    </recommendedName>
</protein>
<dbReference type="InterPro" id="IPR001789">
    <property type="entry name" value="Sig_transdc_resp-reg_receiver"/>
</dbReference>
<gene>
    <name evidence="6" type="ORF">LZ11_01483</name>
</gene>
<dbReference type="RefSeq" id="WP_148867236.1">
    <property type="nucleotide sequence ID" value="NZ_VNHO01000014.1"/>
</dbReference>
<reference evidence="6 7" key="1">
    <citation type="submission" date="2019-07" db="EMBL/GenBank/DDBJ databases">
        <title>Genomic Encyclopedia of Type Strains, Phase I: the one thousand microbial genomes (KMG-I) project.</title>
        <authorList>
            <person name="Kyrpides N."/>
        </authorList>
    </citation>
    <scope>NUCLEOTIDE SEQUENCE [LARGE SCALE GENOMIC DNA]</scope>
    <source>
        <strain evidence="6 7">DSM 16647</strain>
    </source>
</reference>
<organism evidence="6 7">
    <name type="scientific">Thermosediminibacter litoriperuensis</name>
    <dbReference type="NCBI Taxonomy" id="291989"/>
    <lineage>
        <taxon>Bacteria</taxon>
        <taxon>Bacillati</taxon>
        <taxon>Bacillota</taxon>
        <taxon>Clostridia</taxon>
        <taxon>Thermosediminibacterales</taxon>
        <taxon>Thermosediminibacteraceae</taxon>
        <taxon>Thermosediminibacter</taxon>
    </lineage>
</organism>
<accession>A0A5S5AQK3</accession>
<feature type="modified residue" description="4-aspartylphosphate" evidence="4">
    <location>
        <position position="55"/>
    </location>
</feature>
<dbReference type="Gene3D" id="3.40.50.2300">
    <property type="match status" value="1"/>
</dbReference>
<dbReference type="EMBL" id="VNHO01000014">
    <property type="protein sequence ID" value="TYP53761.1"/>
    <property type="molecule type" value="Genomic_DNA"/>
</dbReference>
<dbReference type="Proteomes" id="UP000322294">
    <property type="component" value="Unassembled WGS sequence"/>
</dbReference>
<dbReference type="PANTHER" id="PTHR44591">
    <property type="entry name" value="STRESS RESPONSE REGULATOR PROTEIN 1"/>
    <property type="match status" value="1"/>
</dbReference>
<keyword evidence="2 4" id="KW-0597">Phosphoprotein</keyword>
<dbReference type="CDD" id="cd17565">
    <property type="entry name" value="REC_GlnL-like"/>
    <property type="match status" value="1"/>
</dbReference>
<evidence type="ECO:0000256" key="4">
    <source>
        <dbReference type="PROSITE-ProRule" id="PRU00169"/>
    </source>
</evidence>
<dbReference type="InterPro" id="IPR050595">
    <property type="entry name" value="Bact_response_regulator"/>
</dbReference>
<dbReference type="SUPFAM" id="SSF52172">
    <property type="entry name" value="CheY-like"/>
    <property type="match status" value="1"/>
</dbReference>
<keyword evidence="7" id="KW-1185">Reference proteome</keyword>
<feature type="domain" description="Response regulatory" evidence="5">
    <location>
        <begin position="4"/>
        <end position="120"/>
    </location>
</feature>
<evidence type="ECO:0000256" key="2">
    <source>
        <dbReference type="ARBA" id="ARBA00022553"/>
    </source>
</evidence>
<comment type="function">
    <text evidence="3">May play the central regulatory role in sporulation. It may be an element of the effector pathway responsible for the activation of sporulation genes in response to nutritional stress. Spo0A may act in concert with spo0H (a sigma factor) to control the expression of some genes that are critical to the sporulation process.</text>
</comment>
<name>A0A5S5AQK3_9FIRM</name>
<comment type="caution">
    <text evidence="6">The sequence shown here is derived from an EMBL/GenBank/DDBJ whole genome shotgun (WGS) entry which is preliminary data.</text>
</comment>
<dbReference type="InterPro" id="IPR011006">
    <property type="entry name" value="CheY-like_superfamily"/>
</dbReference>
<dbReference type="PROSITE" id="PS50110">
    <property type="entry name" value="RESPONSE_REGULATORY"/>
    <property type="match status" value="1"/>
</dbReference>
<dbReference type="AlphaFoldDB" id="A0A5S5AQK3"/>
<dbReference type="GO" id="GO:0000160">
    <property type="term" value="P:phosphorelay signal transduction system"/>
    <property type="evidence" value="ECO:0007669"/>
    <property type="project" value="InterPro"/>
</dbReference>
<dbReference type="OrthoDB" id="1684633at2"/>
<evidence type="ECO:0000313" key="7">
    <source>
        <dbReference type="Proteomes" id="UP000322294"/>
    </source>
</evidence>